<keyword evidence="2" id="KW-0732">Signal</keyword>
<organism evidence="4 5">
    <name type="scientific">candidate division WOR-3 bacterium</name>
    <dbReference type="NCBI Taxonomy" id="2052148"/>
    <lineage>
        <taxon>Bacteria</taxon>
        <taxon>Bacteria division WOR-3</taxon>
    </lineage>
</organism>
<dbReference type="AlphaFoldDB" id="A0A938BVE7"/>
<sequence length="159" mass="16639">MTSRALLGLALLAGSVLAQVPNAVKPQANPPDSVPGDDTVVVYRPAKSTGTAVLLSLLLPGGGQVYTGNWWKAALIAPAEVTLGFFSVREHLAASAALSGGDTTRYAQHSGRRTALLWWTGAVLAFSMADAYVSAQMYGFDREMRLTIGPTGAGIAMEF</sequence>
<dbReference type="EMBL" id="VGIR01000206">
    <property type="protein sequence ID" value="MBM3332998.1"/>
    <property type="molecule type" value="Genomic_DNA"/>
</dbReference>
<evidence type="ECO:0000259" key="3">
    <source>
        <dbReference type="Pfam" id="PF18935"/>
    </source>
</evidence>
<name>A0A938BVE7_UNCW3</name>
<gene>
    <name evidence="4" type="ORF">FJY68_14330</name>
</gene>
<keyword evidence="1" id="KW-0812">Transmembrane</keyword>
<feature type="domain" description="DUF5683" evidence="3">
    <location>
        <begin position="48"/>
        <end position="86"/>
    </location>
</feature>
<protein>
    <recommendedName>
        <fullName evidence="3">DUF5683 domain-containing protein</fullName>
    </recommendedName>
</protein>
<comment type="caution">
    <text evidence="4">The sequence shown here is derived from an EMBL/GenBank/DDBJ whole genome shotgun (WGS) entry which is preliminary data.</text>
</comment>
<reference evidence="4" key="1">
    <citation type="submission" date="2019-03" db="EMBL/GenBank/DDBJ databases">
        <title>Lake Tanganyika Metagenome-Assembled Genomes (MAGs).</title>
        <authorList>
            <person name="Tran P."/>
        </authorList>
    </citation>
    <scope>NUCLEOTIDE SEQUENCE</scope>
    <source>
        <strain evidence="4">K_DeepCast_150m_m2_040</strain>
    </source>
</reference>
<feature type="signal peptide" evidence="2">
    <location>
        <begin position="1"/>
        <end position="18"/>
    </location>
</feature>
<keyword evidence="1" id="KW-0472">Membrane</keyword>
<dbReference type="Proteomes" id="UP000779900">
    <property type="component" value="Unassembled WGS sequence"/>
</dbReference>
<evidence type="ECO:0000256" key="1">
    <source>
        <dbReference type="SAM" id="Phobius"/>
    </source>
</evidence>
<evidence type="ECO:0000313" key="5">
    <source>
        <dbReference type="Proteomes" id="UP000779900"/>
    </source>
</evidence>
<evidence type="ECO:0000313" key="4">
    <source>
        <dbReference type="EMBL" id="MBM3332998.1"/>
    </source>
</evidence>
<feature type="transmembrane region" description="Helical" evidence="1">
    <location>
        <begin position="116"/>
        <end position="135"/>
    </location>
</feature>
<evidence type="ECO:0000256" key="2">
    <source>
        <dbReference type="SAM" id="SignalP"/>
    </source>
</evidence>
<feature type="chain" id="PRO_5037635030" description="DUF5683 domain-containing protein" evidence="2">
    <location>
        <begin position="19"/>
        <end position="159"/>
    </location>
</feature>
<keyword evidence="1" id="KW-1133">Transmembrane helix</keyword>
<dbReference type="InterPro" id="IPR043738">
    <property type="entry name" value="DUF5683"/>
</dbReference>
<dbReference type="Pfam" id="PF18935">
    <property type="entry name" value="DUF5683"/>
    <property type="match status" value="1"/>
</dbReference>
<accession>A0A938BVE7</accession>
<proteinExistence type="predicted"/>